<comment type="caution">
    <text evidence="1">The sequence shown here is derived from an EMBL/GenBank/DDBJ whole genome shotgun (WGS) entry which is preliminary data.</text>
</comment>
<protein>
    <recommendedName>
        <fullName evidence="3">Nicotinamide N-methyltransferase</fullName>
    </recommendedName>
</protein>
<dbReference type="EMBL" id="JAZHXI010000002">
    <property type="protein sequence ID" value="KAL2074458.1"/>
    <property type="molecule type" value="Genomic_DNA"/>
</dbReference>
<organism evidence="1 2">
    <name type="scientific">Oculimacula yallundae</name>
    <dbReference type="NCBI Taxonomy" id="86028"/>
    <lineage>
        <taxon>Eukaryota</taxon>
        <taxon>Fungi</taxon>
        <taxon>Dikarya</taxon>
        <taxon>Ascomycota</taxon>
        <taxon>Pezizomycotina</taxon>
        <taxon>Leotiomycetes</taxon>
        <taxon>Helotiales</taxon>
        <taxon>Ploettnerulaceae</taxon>
        <taxon>Oculimacula</taxon>
    </lineage>
</organism>
<gene>
    <name evidence="1" type="ORF">VTL71DRAFT_8236</name>
</gene>
<dbReference type="Pfam" id="PF10294">
    <property type="entry name" value="Methyltransf_16"/>
    <property type="match status" value="1"/>
</dbReference>
<reference evidence="1 2" key="1">
    <citation type="journal article" date="2024" name="Commun. Biol.">
        <title>Comparative genomic analysis of thermophilic fungi reveals convergent evolutionary adaptations and gene losses.</title>
        <authorList>
            <person name="Steindorff A.S."/>
            <person name="Aguilar-Pontes M.V."/>
            <person name="Robinson A.J."/>
            <person name="Andreopoulos B."/>
            <person name="LaButti K."/>
            <person name="Kuo A."/>
            <person name="Mondo S."/>
            <person name="Riley R."/>
            <person name="Otillar R."/>
            <person name="Haridas S."/>
            <person name="Lipzen A."/>
            <person name="Grimwood J."/>
            <person name="Schmutz J."/>
            <person name="Clum A."/>
            <person name="Reid I.D."/>
            <person name="Moisan M.C."/>
            <person name="Butler G."/>
            <person name="Nguyen T.T.M."/>
            <person name="Dewar K."/>
            <person name="Conant G."/>
            <person name="Drula E."/>
            <person name="Henrissat B."/>
            <person name="Hansel C."/>
            <person name="Singer S."/>
            <person name="Hutchinson M.I."/>
            <person name="de Vries R.P."/>
            <person name="Natvig D.O."/>
            <person name="Powell A.J."/>
            <person name="Tsang A."/>
            <person name="Grigoriev I.V."/>
        </authorList>
    </citation>
    <scope>NUCLEOTIDE SEQUENCE [LARGE SCALE GENOMIC DNA]</scope>
    <source>
        <strain evidence="1 2">CBS 494.80</strain>
    </source>
</reference>
<dbReference type="SUPFAM" id="SSF53335">
    <property type="entry name" value="S-adenosyl-L-methionine-dependent methyltransferases"/>
    <property type="match status" value="1"/>
</dbReference>
<evidence type="ECO:0000313" key="1">
    <source>
        <dbReference type="EMBL" id="KAL2074458.1"/>
    </source>
</evidence>
<dbReference type="PANTHER" id="PTHR14614">
    <property type="entry name" value="HEPATOCELLULAR CARCINOMA-ASSOCIATED ANTIGEN"/>
    <property type="match status" value="1"/>
</dbReference>
<evidence type="ECO:0000313" key="2">
    <source>
        <dbReference type="Proteomes" id="UP001595075"/>
    </source>
</evidence>
<name>A0ABR4CXA5_9HELO</name>
<dbReference type="PANTHER" id="PTHR14614:SF104">
    <property type="entry name" value="N-METHYLTRANSFERASE, PUTATIVE (AFU_ORTHOLOGUE AFUA_1G17750)-RELATED"/>
    <property type="match status" value="1"/>
</dbReference>
<dbReference type="Proteomes" id="UP001595075">
    <property type="component" value="Unassembled WGS sequence"/>
</dbReference>
<dbReference type="Gene3D" id="3.40.50.150">
    <property type="entry name" value="Vaccinia Virus protein VP39"/>
    <property type="match status" value="1"/>
</dbReference>
<evidence type="ECO:0008006" key="3">
    <source>
        <dbReference type="Google" id="ProtNLM"/>
    </source>
</evidence>
<dbReference type="InterPro" id="IPR029063">
    <property type="entry name" value="SAM-dependent_MTases_sf"/>
</dbReference>
<sequence>MPIPVPRNVAAAAAQQRHSLLCLYPWSHAHARIVMQPQSTTVPQNANLSQTRGKAVKIGRKRGTKNNLNKPRLTCHRIRYRHQQHLRPKYFLTKIPAESKSPKSNMLTDKIRLSGPELHEPEDYLSSSLAVIFPDDIINQHGDRESSVIYLSPSHGSLELMLADPEGEDSRKLFSHFLWNAGVQLAEFVEEGRTILGGNGEGERKEEWCVKGKRVLELGAGTGLAGVMAGLEGAERVVISDYPAPEVLKNISANVERNITTRRAKSPDTAAIAQVEVQGHEWGVLDDTFSVENKGSFDRILVADCLWMPWQHGNLLKSIEWFLKEGGGRAWVVAGFHTGRGKMRGFYEESVLKDAGLEIDRIWERNAEGIERDWVEDRGIEDVTERKRWLVIGVLKKRVG</sequence>
<dbReference type="InterPro" id="IPR019410">
    <property type="entry name" value="Methyltransf_16"/>
</dbReference>
<proteinExistence type="predicted"/>
<accession>A0ABR4CXA5</accession>
<keyword evidence="2" id="KW-1185">Reference proteome</keyword>